<sequence>MELVHNVSDLHVHSTTWRIYVKIMCMWEEDLGSAGSETIMMLGDENANKIDAVIPNGLYRHNFKKNLKEGEWYFMSDFNVVPQNPISRYSWHPFMIQCKWETKMVHITPRSINNYMDFIDYDEIKYAGTQEKEYVTDVVGVVRSVSPIGRLLERGSDLDSSYVTFTLKDL</sequence>
<dbReference type="Gene3D" id="2.40.50.140">
    <property type="entry name" value="Nucleic acid-binding proteins"/>
    <property type="match status" value="1"/>
</dbReference>
<organism evidence="3">
    <name type="scientific">Arabidopsis lyrata subsp. lyrata</name>
    <name type="common">Lyre-leaved rock-cress</name>
    <dbReference type="NCBI Taxonomy" id="81972"/>
    <lineage>
        <taxon>Eukaryota</taxon>
        <taxon>Viridiplantae</taxon>
        <taxon>Streptophyta</taxon>
        <taxon>Embryophyta</taxon>
        <taxon>Tracheophyta</taxon>
        <taxon>Spermatophyta</taxon>
        <taxon>Magnoliopsida</taxon>
        <taxon>eudicotyledons</taxon>
        <taxon>Gunneridae</taxon>
        <taxon>Pentapetalae</taxon>
        <taxon>rosids</taxon>
        <taxon>malvids</taxon>
        <taxon>Brassicales</taxon>
        <taxon>Brassicaceae</taxon>
        <taxon>Camelineae</taxon>
        <taxon>Arabidopsis</taxon>
    </lineage>
</organism>
<dbReference type="STRING" id="81972.D7LCV2"/>
<dbReference type="AlphaFoldDB" id="D7LCV2"/>
<feature type="non-terminal residue" evidence="2">
    <location>
        <position position="170"/>
    </location>
</feature>
<feature type="domain" description="Replication protein A 70 kDa DNA-binding subunit B/D first OB fold" evidence="1">
    <location>
        <begin position="5"/>
        <end position="104"/>
    </location>
</feature>
<dbReference type="CDD" id="cd04480">
    <property type="entry name" value="RPA1_DBD_A_like"/>
    <property type="match status" value="1"/>
</dbReference>
<proteinExistence type="predicted"/>
<dbReference type="SUPFAM" id="SSF50249">
    <property type="entry name" value="Nucleic acid-binding proteins"/>
    <property type="match status" value="1"/>
</dbReference>
<dbReference type="Proteomes" id="UP000008694">
    <property type="component" value="Unassembled WGS sequence"/>
</dbReference>
<reference evidence="3" key="1">
    <citation type="journal article" date="2011" name="Nat. Genet.">
        <title>The Arabidopsis lyrata genome sequence and the basis of rapid genome size change.</title>
        <authorList>
            <person name="Hu T.T."/>
            <person name="Pattyn P."/>
            <person name="Bakker E.G."/>
            <person name="Cao J."/>
            <person name="Cheng J.-F."/>
            <person name="Clark R.M."/>
            <person name="Fahlgren N."/>
            <person name="Fawcett J.A."/>
            <person name="Grimwood J."/>
            <person name="Gundlach H."/>
            <person name="Haberer G."/>
            <person name="Hollister J.D."/>
            <person name="Ossowski S."/>
            <person name="Ottilar R.P."/>
            <person name="Salamov A.A."/>
            <person name="Schneeberger K."/>
            <person name="Spannagl M."/>
            <person name="Wang X."/>
            <person name="Yang L."/>
            <person name="Nasrallah M.E."/>
            <person name="Bergelson J."/>
            <person name="Carrington J.C."/>
            <person name="Gaut B.S."/>
            <person name="Schmutz J."/>
            <person name="Mayer K.F.X."/>
            <person name="Van de Peer Y."/>
            <person name="Grigoriev I.V."/>
            <person name="Nordborg M."/>
            <person name="Weigel D."/>
            <person name="Guo Y.-L."/>
        </authorList>
    </citation>
    <scope>NUCLEOTIDE SEQUENCE [LARGE SCALE GENOMIC DNA]</scope>
    <source>
        <strain evidence="3">cv. MN47</strain>
    </source>
</reference>
<dbReference type="InterPro" id="IPR012340">
    <property type="entry name" value="NA-bd_OB-fold"/>
</dbReference>
<evidence type="ECO:0000313" key="3">
    <source>
        <dbReference type="Proteomes" id="UP000008694"/>
    </source>
</evidence>
<accession>D7LCV2</accession>
<name>D7LCV2_ARALL</name>
<dbReference type="PANTHER" id="PTHR47165:SF4">
    <property type="entry name" value="OS03G0429900 PROTEIN"/>
    <property type="match status" value="1"/>
</dbReference>
<keyword evidence="3" id="KW-1185">Reference proteome</keyword>
<dbReference type="EMBL" id="GL348716">
    <property type="protein sequence ID" value="EFH57027.1"/>
    <property type="molecule type" value="Genomic_DNA"/>
</dbReference>
<dbReference type="PANTHER" id="PTHR47165">
    <property type="entry name" value="OS03G0429900 PROTEIN"/>
    <property type="match status" value="1"/>
</dbReference>
<evidence type="ECO:0000259" key="1">
    <source>
        <dbReference type="Pfam" id="PF02721"/>
    </source>
</evidence>
<dbReference type="HOGENOM" id="CLU_121134_0_0_1"/>
<dbReference type="Gramene" id="Al_scaffold_0004_814">
    <property type="protein sequence ID" value="Al_scaffold_0004_814"/>
    <property type="gene ID" value="Al_scaffold_0004_814"/>
</dbReference>
<protein>
    <submittedName>
        <fullName evidence="2">Predicted protein</fullName>
    </submittedName>
</protein>
<evidence type="ECO:0000313" key="2">
    <source>
        <dbReference type="EMBL" id="EFH57027.1"/>
    </source>
</evidence>
<dbReference type="eggNOG" id="KOG0851">
    <property type="taxonomic scope" value="Eukaryota"/>
</dbReference>
<dbReference type="InterPro" id="IPR003871">
    <property type="entry name" value="RFA1B/D_OB_1st"/>
</dbReference>
<dbReference type="Pfam" id="PF02721">
    <property type="entry name" value="DUF223"/>
    <property type="match status" value="1"/>
</dbReference>
<gene>
    <name evidence="2" type="ORF">ARALYDRAFT_668095</name>
</gene>